<feature type="domain" description="PIN" evidence="1">
    <location>
        <begin position="3"/>
        <end position="111"/>
    </location>
</feature>
<evidence type="ECO:0000313" key="2">
    <source>
        <dbReference type="EMBL" id="AXC09490.1"/>
    </source>
</evidence>
<sequence>MIRVVLDTDILISALLSPTGAPAQVFLRTILGGDIQLCVSGKIYAEYEEVMRRPRLRRSESEVTGALRAVRDHGYWVKPTVRLQACVDADDDVFLECAVAASADYLVTGNLRHFRKSGKVWKF</sequence>
<dbReference type="InterPro" id="IPR029060">
    <property type="entry name" value="PIN-like_dom_sf"/>
</dbReference>
<dbReference type="Proteomes" id="UP000253606">
    <property type="component" value="Chromosome"/>
</dbReference>
<proteinExistence type="predicted"/>
<dbReference type="PANTHER" id="PTHR34610">
    <property type="entry name" value="SSL7007 PROTEIN"/>
    <property type="match status" value="1"/>
</dbReference>
<dbReference type="EMBL" id="CP030840">
    <property type="protein sequence ID" value="AXC09490.1"/>
    <property type="molecule type" value="Genomic_DNA"/>
</dbReference>
<gene>
    <name evidence="2" type="ORF">ACPOL_0103</name>
</gene>
<reference evidence="2 3" key="1">
    <citation type="journal article" date="2018" name="Front. Microbiol.">
        <title>Hydrolytic Capabilities as a Key to Environmental Success: Chitinolytic and Cellulolytic Acidobacteria From Acidic Sub-arctic Soils and Boreal Peatlands.</title>
        <authorList>
            <person name="Belova S.E."/>
            <person name="Ravin N.V."/>
            <person name="Pankratov T.A."/>
            <person name="Rakitin A.L."/>
            <person name="Ivanova A.A."/>
            <person name="Beletsky A.V."/>
            <person name="Mardanov A.V."/>
            <person name="Sinninghe Damste J.S."/>
            <person name="Dedysh S.N."/>
        </authorList>
    </citation>
    <scope>NUCLEOTIDE SEQUENCE [LARGE SCALE GENOMIC DNA]</scope>
    <source>
        <strain evidence="2 3">SBC82</strain>
    </source>
</reference>
<dbReference type="Pfam" id="PF13470">
    <property type="entry name" value="PIN_3"/>
    <property type="match status" value="1"/>
</dbReference>
<dbReference type="PANTHER" id="PTHR34610:SF3">
    <property type="entry name" value="SSL7007 PROTEIN"/>
    <property type="match status" value="1"/>
</dbReference>
<dbReference type="InterPro" id="IPR002850">
    <property type="entry name" value="PIN_toxin-like"/>
</dbReference>
<dbReference type="AlphaFoldDB" id="A0A2Z5FRZ9"/>
<protein>
    <recommendedName>
        <fullName evidence="1">PIN domain-containing protein</fullName>
    </recommendedName>
</protein>
<dbReference type="InterPro" id="IPR002716">
    <property type="entry name" value="PIN_dom"/>
</dbReference>
<dbReference type="NCBIfam" id="TIGR00305">
    <property type="entry name" value="putative toxin-antitoxin system toxin component, PIN family"/>
    <property type="match status" value="1"/>
</dbReference>
<organism evidence="2 3">
    <name type="scientific">Acidisarcina polymorpha</name>
    <dbReference type="NCBI Taxonomy" id="2211140"/>
    <lineage>
        <taxon>Bacteria</taxon>
        <taxon>Pseudomonadati</taxon>
        <taxon>Acidobacteriota</taxon>
        <taxon>Terriglobia</taxon>
        <taxon>Terriglobales</taxon>
        <taxon>Acidobacteriaceae</taxon>
        <taxon>Acidisarcina</taxon>
    </lineage>
</organism>
<accession>A0A2Z5FRZ9</accession>
<dbReference type="KEGG" id="abas:ACPOL_0103"/>
<evidence type="ECO:0000259" key="1">
    <source>
        <dbReference type="Pfam" id="PF13470"/>
    </source>
</evidence>
<dbReference type="RefSeq" id="WP_114205319.1">
    <property type="nucleotide sequence ID" value="NZ_CP030840.1"/>
</dbReference>
<dbReference type="OrthoDB" id="32918at2"/>
<keyword evidence="3" id="KW-1185">Reference proteome</keyword>
<name>A0A2Z5FRZ9_9BACT</name>
<evidence type="ECO:0000313" key="3">
    <source>
        <dbReference type="Proteomes" id="UP000253606"/>
    </source>
</evidence>
<dbReference type="SUPFAM" id="SSF88723">
    <property type="entry name" value="PIN domain-like"/>
    <property type="match status" value="1"/>
</dbReference>